<dbReference type="EMBL" id="LR798231">
    <property type="protein sequence ID" value="CAB5209106.1"/>
    <property type="molecule type" value="Genomic_DNA"/>
</dbReference>
<organism evidence="2">
    <name type="scientific">uncultured Caudovirales phage</name>
    <dbReference type="NCBI Taxonomy" id="2100421"/>
    <lineage>
        <taxon>Viruses</taxon>
        <taxon>Duplodnaviria</taxon>
        <taxon>Heunggongvirae</taxon>
        <taxon>Uroviricota</taxon>
        <taxon>Caudoviricetes</taxon>
        <taxon>Peduoviridae</taxon>
        <taxon>Maltschvirus</taxon>
        <taxon>Maltschvirus maltsch</taxon>
    </lineage>
</organism>
<reference evidence="2" key="1">
    <citation type="submission" date="2020-05" db="EMBL/GenBank/DDBJ databases">
        <authorList>
            <person name="Chiriac C."/>
            <person name="Salcher M."/>
            <person name="Ghai R."/>
            <person name="Kavagutti S V."/>
        </authorList>
    </citation>
    <scope>NUCLEOTIDE SEQUENCE</scope>
</reference>
<evidence type="ECO:0000313" key="2">
    <source>
        <dbReference type="EMBL" id="CAB5209106.1"/>
    </source>
</evidence>
<name>A0A6J7WDV3_9CAUD</name>
<accession>A0A6J7WDV3</accession>
<protein>
    <submittedName>
        <fullName evidence="2">Uncharacterized protein</fullName>
    </submittedName>
</protein>
<proteinExistence type="predicted"/>
<gene>
    <name evidence="2" type="ORF">UFOVP181_317</name>
    <name evidence="1" type="ORF">UFOVP57_322</name>
</gene>
<sequence>MFDIIFISYNEPNAEENFSRLKARFPLAKRVDGVKGIHQAHIAAAKKSFTRMFWVVDGDAEVLDTFNFDYKPDDLEMVYVWRSRNPVNGLEYGYGGVKLLPKPLTLSMDVSSVDMTMNISNKFMAIEEVSNITAFNTDPFSSWRSAFRECCKLAVIGDNEALVRLRRWCTIGSDLDAIRGAIAGQKYGQENASNKEALAKINDFTWLKDQWSLEISQQ</sequence>
<dbReference type="EMBL" id="LR796187">
    <property type="protein sequence ID" value="CAB4125921.1"/>
    <property type="molecule type" value="Genomic_DNA"/>
</dbReference>
<evidence type="ECO:0000313" key="1">
    <source>
        <dbReference type="EMBL" id="CAB4125921.1"/>
    </source>
</evidence>